<dbReference type="AlphaFoldDB" id="A0A1T3NT00"/>
<dbReference type="OrthoDB" id="3283561at2"/>
<name>A0A1T3NT00_9ACTN</name>
<comment type="caution">
    <text evidence="1">The sequence shown here is derived from an EMBL/GenBank/DDBJ whole genome shotgun (WGS) entry which is preliminary data.</text>
</comment>
<gene>
    <name evidence="1" type="ORF">B4N89_01605</name>
</gene>
<dbReference type="RefSeq" id="WP_078974080.1">
    <property type="nucleotide sequence ID" value="NZ_MWQN01000001.1"/>
</dbReference>
<keyword evidence="2" id="KW-1185">Reference proteome</keyword>
<reference evidence="1 2" key="1">
    <citation type="submission" date="2017-03" db="EMBL/GenBank/DDBJ databases">
        <title>Draft genome sequence of Streptomyces scabrisporus NF3, endophyte isolated from Amphipterygium adstringens.</title>
        <authorList>
            <person name="Vazquez M."/>
            <person name="Ceapa C.D."/>
            <person name="Rodriguez Luna D."/>
            <person name="Sanchez Esquivel S."/>
        </authorList>
    </citation>
    <scope>NUCLEOTIDE SEQUENCE [LARGE SCALE GENOMIC DNA]</scope>
    <source>
        <strain evidence="1 2">NF3</strain>
    </source>
</reference>
<dbReference type="Proteomes" id="UP000190037">
    <property type="component" value="Unassembled WGS sequence"/>
</dbReference>
<sequence>MTLDDEHAWALLRALDDPDHLTAPADYDPDAARERFDRLVARLDADFDCRCPVEGEAGAASRHGAIVVPAAALSGTGRITLVVSNFGDLAVIGVDAPDDHPVGAAPAYVAPEETERVAAALDDLGYTVVPEDLLRTTYDGASRLADHYTVEDAPTWWIRFFDYP</sequence>
<evidence type="ECO:0000313" key="1">
    <source>
        <dbReference type="EMBL" id="OPC79810.1"/>
    </source>
</evidence>
<organism evidence="1 2">
    <name type="scientific">Embleya scabrispora</name>
    <dbReference type="NCBI Taxonomy" id="159449"/>
    <lineage>
        <taxon>Bacteria</taxon>
        <taxon>Bacillati</taxon>
        <taxon>Actinomycetota</taxon>
        <taxon>Actinomycetes</taxon>
        <taxon>Kitasatosporales</taxon>
        <taxon>Streptomycetaceae</taxon>
        <taxon>Embleya</taxon>
    </lineage>
</organism>
<evidence type="ECO:0000313" key="2">
    <source>
        <dbReference type="Proteomes" id="UP000190037"/>
    </source>
</evidence>
<accession>A0A1T3NT00</accession>
<dbReference type="EMBL" id="MWQN01000001">
    <property type="protein sequence ID" value="OPC79810.1"/>
    <property type="molecule type" value="Genomic_DNA"/>
</dbReference>
<dbReference type="STRING" id="159449.B4N89_01605"/>
<protein>
    <submittedName>
        <fullName evidence="1">Uncharacterized protein</fullName>
    </submittedName>
</protein>
<proteinExistence type="predicted"/>